<dbReference type="Pfam" id="PF09186">
    <property type="entry name" value="DUF1949"/>
    <property type="match status" value="1"/>
</dbReference>
<evidence type="ECO:0000259" key="4">
    <source>
        <dbReference type="Pfam" id="PF09186"/>
    </source>
</evidence>
<evidence type="ECO:0000313" key="6">
    <source>
        <dbReference type="Proteomes" id="UP001163726"/>
    </source>
</evidence>
<dbReference type="RefSeq" id="WP_268074595.1">
    <property type="nucleotide sequence ID" value="NZ_CP109965.1"/>
</dbReference>
<dbReference type="PANTHER" id="PTHR16301">
    <property type="entry name" value="IMPACT-RELATED"/>
    <property type="match status" value="1"/>
</dbReference>
<dbReference type="InterPro" id="IPR015796">
    <property type="entry name" value="Impact_YigZ-like"/>
</dbReference>
<dbReference type="InterPro" id="IPR015269">
    <property type="entry name" value="UPF0029_Impact_C"/>
</dbReference>
<keyword evidence="2" id="KW-0175">Coiled coil</keyword>
<feature type="coiled-coil region" evidence="2">
    <location>
        <begin position="176"/>
        <end position="203"/>
    </location>
</feature>
<protein>
    <submittedName>
        <fullName evidence="5">YigZ family protein</fullName>
    </submittedName>
</protein>
<dbReference type="InterPro" id="IPR035647">
    <property type="entry name" value="EFG_III/V"/>
</dbReference>
<feature type="domain" description="Impact N-terminal" evidence="3">
    <location>
        <begin position="19"/>
        <end position="125"/>
    </location>
</feature>
<reference evidence="5" key="1">
    <citation type="submission" date="2022-10" db="EMBL/GenBank/DDBJ databases">
        <title>Catenovulum adriacola sp. nov. isolated in the Harbour of Susak.</title>
        <authorList>
            <person name="Schoch T."/>
            <person name="Reich S.J."/>
            <person name="Stoeferle S."/>
            <person name="Flaiz M."/>
            <person name="Kazda M."/>
            <person name="Riedel C.U."/>
            <person name="Duerre P."/>
        </authorList>
    </citation>
    <scope>NUCLEOTIDE SEQUENCE</scope>
    <source>
        <strain evidence="5">TS8</strain>
    </source>
</reference>
<accession>A0ABY7AL65</accession>
<dbReference type="InterPro" id="IPR020568">
    <property type="entry name" value="Ribosomal_Su5_D2-typ_SF"/>
</dbReference>
<dbReference type="InterPro" id="IPR001498">
    <property type="entry name" value="Impact_N"/>
</dbReference>
<keyword evidence="6" id="KW-1185">Reference proteome</keyword>
<dbReference type="Proteomes" id="UP001163726">
    <property type="component" value="Chromosome"/>
</dbReference>
<dbReference type="SUPFAM" id="SSF54980">
    <property type="entry name" value="EF-G C-terminal domain-like"/>
    <property type="match status" value="1"/>
</dbReference>
<name>A0ABY7AL65_9ALTE</name>
<gene>
    <name evidence="5" type="ORF">OLW01_00270</name>
</gene>
<dbReference type="EMBL" id="CP109965">
    <property type="protein sequence ID" value="WAJ70293.1"/>
    <property type="molecule type" value="Genomic_DNA"/>
</dbReference>
<comment type="similarity">
    <text evidence="1">Belongs to the IMPACT family.</text>
</comment>
<proteinExistence type="inferred from homology"/>
<dbReference type="PANTHER" id="PTHR16301:SF20">
    <property type="entry name" value="IMPACT FAMILY MEMBER YIGZ"/>
    <property type="match status" value="1"/>
</dbReference>
<evidence type="ECO:0000256" key="1">
    <source>
        <dbReference type="ARBA" id="ARBA00007665"/>
    </source>
</evidence>
<dbReference type="InterPro" id="IPR023582">
    <property type="entry name" value="Impact"/>
</dbReference>
<dbReference type="Gene3D" id="3.30.70.240">
    <property type="match status" value="1"/>
</dbReference>
<evidence type="ECO:0000259" key="3">
    <source>
        <dbReference type="Pfam" id="PF01205"/>
    </source>
</evidence>
<dbReference type="NCBIfam" id="TIGR00257">
    <property type="entry name" value="IMPACT_YIGZ"/>
    <property type="match status" value="1"/>
</dbReference>
<feature type="domain" description="UPF0029" evidence="4">
    <location>
        <begin position="142"/>
        <end position="193"/>
    </location>
</feature>
<dbReference type="SUPFAM" id="SSF54211">
    <property type="entry name" value="Ribosomal protein S5 domain 2-like"/>
    <property type="match status" value="1"/>
</dbReference>
<sequence length="203" mass="22637">MSNAYWIPEDFHQVEEIIKNSRFITQVYPVKSADQAKDIIKTVKAEYPDARHHCSAFIASSPADFNQVGFSDDGEPSGTAGKPMLAVLQGAGIGQILVISIRYFGGVKLGTGGLVKAYAGGVKLALSNLKTRWMIPKNYYQLVCEYGQWDQIQYWLAQLDGDIVETQYSDKVELLLALTEANSDNLQTKLNDMQLTLKRIKQK</sequence>
<evidence type="ECO:0000313" key="5">
    <source>
        <dbReference type="EMBL" id="WAJ70293.1"/>
    </source>
</evidence>
<dbReference type="Gene3D" id="3.30.230.30">
    <property type="entry name" value="Impact, N-terminal domain"/>
    <property type="match status" value="1"/>
</dbReference>
<organism evidence="5 6">
    <name type="scientific">Catenovulum adriaticum</name>
    <dbReference type="NCBI Taxonomy" id="2984846"/>
    <lineage>
        <taxon>Bacteria</taxon>
        <taxon>Pseudomonadati</taxon>
        <taxon>Pseudomonadota</taxon>
        <taxon>Gammaproteobacteria</taxon>
        <taxon>Alteromonadales</taxon>
        <taxon>Alteromonadaceae</taxon>
        <taxon>Catenovulum</taxon>
    </lineage>
</organism>
<dbReference type="InterPro" id="IPR036956">
    <property type="entry name" value="Impact_N_sf"/>
</dbReference>
<evidence type="ECO:0000256" key="2">
    <source>
        <dbReference type="SAM" id="Coils"/>
    </source>
</evidence>
<dbReference type="Pfam" id="PF01205">
    <property type="entry name" value="Impact_N"/>
    <property type="match status" value="1"/>
</dbReference>